<feature type="compositionally biased region" description="Basic and acidic residues" evidence="1">
    <location>
        <begin position="200"/>
        <end position="215"/>
    </location>
</feature>
<evidence type="ECO:0000313" key="2">
    <source>
        <dbReference type="EMBL" id="TGO07954.1"/>
    </source>
</evidence>
<feature type="compositionally biased region" description="Basic and acidic residues" evidence="1">
    <location>
        <begin position="239"/>
        <end position="250"/>
    </location>
</feature>
<evidence type="ECO:0000313" key="3">
    <source>
        <dbReference type="Proteomes" id="UP000297777"/>
    </source>
</evidence>
<evidence type="ECO:0000256" key="1">
    <source>
        <dbReference type="SAM" id="MobiDB-lite"/>
    </source>
</evidence>
<feature type="compositionally biased region" description="Basic and acidic residues" evidence="1">
    <location>
        <begin position="140"/>
        <end position="150"/>
    </location>
</feature>
<reference evidence="2 3" key="1">
    <citation type="submission" date="2017-12" db="EMBL/GenBank/DDBJ databases">
        <title>Comparative genomics of Botrytis spp.</title>
        <authorList>
            <person name="Valero-Jimenez C.A."/>
            <person name="Tapia P."/>
            <person name="Veloso J."/>
            <person name="Silva-Moreno E."/>
            <person name="Staats M."/>
            <person name="Valdes J.H."/>
            <person name="Van Kan J.A.L."/>
        </authorList>
    </citation>
    <scope>NUCLEOTIDE SEQUENCE [LARGE SCALE GENOMIC DNA]</scope>
    <source>
        <strain evidence="2 3">Bt9001</strain>
    </source>
</reference>
<protein>
    <submittedName>
        <fullName evidence="2">Uncharacterized protein</fullName>
    </submittedName>
</protein>
<gene>
    <name evidence="2" type="ORF">BTUL_0234g00010</name>
</gene>
<dbReference type="Proteomes" id="UP000297777">
    <property type="component" value="Unassembled WGS sequence"/>
</dbReference>
<comment type="caution">
    <text evidence="2">The sequence shown here is derived from an EMBL/GenBank/DDBJ whole genome shotgun (WGS) entry which is preliminary data.</text>
</comment>
<sequence>MITEGYQPLFTLAPANLKPFPLRKFSTMVRLIEPSKSQDINDISDHTAQSHDTSSSDGESTQTNGMASKRAILGKKAATANAKKRVDHGTWIEPSVKECDLDGKPTDEQLHFANDIGWGDSPVSESVQKKMFRLLPKEVRETEETEAKEKKTIRKRKAMSIPAPNPTDETPESTDRRSQRIRRKVKTYNDTALARRAVSSRKEDQSDSDASEKAVRQRKLSPKQPQEAMEDPVSSPARSEAESSDREPGTVKRRSQRARPVVKTYNTKIMAGTAVHTPAKYVKNHT</sequence>
<accession>A0A4Z1E739</accession>
<keyword evidence="3" id="KW-1185">Reference proteome</keyword>
<feature type="region of interest" description="Disordered" evidence="1">
    <location>
        <begin position="140"/>
        <end position="266"/>
    </location>
</feature>
<dbReference type="OrthoDB" id="3553514at2759"/>
<dbReference type="AlphaFoldDB" id="A0A4Z1E739"/>
<feature type="region of interest" description="Disordered" evidence="1">
    <location>
        <begin position="36"/>
        <end position="65"/>
    </location>
</feature>
<name>A0A4Z1E739_9HELO</name>
<dbReference type="EMBL" id="PQXH01000234">
    <property type="protein sequence ID" value="TGO07954.1"/>
    <property type="molecule type" value="Genomic_DNA"/>
</dbReference>
<proteinExistence type="predicted"/>
<organism evidence="2 3">
    <name type="scientific">Botrytis tulipae</name>
    <dbReference type="NCBI Taxonomy" id="87230"/>
    <lineage>
        <taxon>Eukaryota</taxon>
        <taxon>Fungi</taxon>
        <taxon>Dikarya</taxon>
        <taxon>Ascomycota</taxon>
        <taxon>Pezizomycotina</taxon>
        <taxon>Leotiomycetes</taxon>
        <taxon>Helotiales</taxon>
        <taxon>Sclerotiniaceae</taxon>
        <taxon>Botrytis</taxon>
    </lineage>
</organism>
<feature type="compositionally biased region" description="Polar residues" evidence="1">
    <location>
        <begin position="50"/>
        <end position="65"/>
    </location>
</feature>